<sequence length="136" mass="15240">MDLMRKLLELFEQSSSLDYTSIAQIWLRLNEPSLAATTLSKLIAEGVEQNDKLLEAYQIGFDLADTASQEFLGKVIEALPVEEEVKAEEPSPLQALKEILSGEKSIRLYLEFLSKNNHSDLLLLKNIKVSPVGLHD</sequence>
<evidence type="ECO:0000313" key="1">
    <source>
        <dbReference type="EMBL" id="KAJ9122577.1"/>
    </source>
</evidence>
<dbReference type="Proteomes" id="UP001243375">
    <property type="component" value="Unassembled WGS sequence"/>
</dbReference>
<evidence type="ECO:0000313" key="2">
    <source>
        <dbReference type="Proteomes" id="UP001243375"/>
    </source>
</evidence>
<reference evidence="1" key="1">
    <citation type="submission" date="2023-04" db="EMBL/GenBank/DDBJ databases">
        <title>Draft Genome sequencing of Naganishia species isolated from polar environments using Oxford Nanopore Technology.</title>
        <authorList>
            <person name="Leo P."/>
            <person name="Venkateswaran K."/>
        </authorList>
    </citation>
    <scope>NUCLEOTIDE SEQUENCE</scope>
    <source>
        <strain evidence="1">MNA-CCFEE 5425</strain>
    </source>
</reference>
<organism evidence="1 2">
    <name type="scientific">Naganishia vaughanmartiniae</name>
    <dbReference type="NCBI Taxonomy" id="1424756"/>
    <lineage>
        <taxon>Eukaryota</taxon>
        <taxon>Fungi</taxon>
        <taxon>Dikarya</taxon>
        <taxon>Basidiomycota</taxon>
        <taxon>Agaricomycotina</taxon>
        <taxon>Tremellomycetes</taxon>
        <taxon>Filobasidiales</taxon>
        <taxon>Filobasidiaceae</taxon>
        <taxon>Naganishia</taxon>
    </lineage>
</organism>
<proteinExistence type="predicted"/>
<name>A0ACC2XH29_9TREE</name>
<protein>
    <submittedName>
        <fullName evidence="1">Uncharacterized protein</fullName>
    </submittedName>
</protein>
<keyword evidence="2" id="KW-1185">Reference proteome</keyword>
<dbReference type="EMBL" id="JASBWU010000004">
    <property type="protein sequence ID" value="KAJ9122577.1"/>
    <property type="molecule type" value="Genomic_DNA"/>
</dbReference>
<gene>
    <name evidence="1" type="ORF">QFC22_002006</name>
</gene>
<accession>A0ACC2XH29</accession>
<comment type="caution">
    <text evidence="1">The sequence shown here is derived from an EMBL/GenBank/DDBJ whole genome shotgun (WGS) entry which is preliminary data.</text>
</comment>